<dbReference type="EMBL" id="JBICCN010000145">
    <property type="protein sequence ID" value="KAL3089355.1"/>
    <property type="molecule type" value="Genomic_DNA"/>
</dbReference>
<dbReference type="PANTHER" id="PTHR24419">
    <property type="entry name" value="INTERLEUKIN-1 RECEPTOR-ASSOCIATED KINASE"/>
    <property type="match status" value="1"/>
</dbReference>
<dbReference type="Proteomes" id="UP001620645">
    <property type="component" value="Unassembled WGS sequence"/>
</dbReference>
<organism evidence="1 2">
    <name type="scientific">Heterodera schachtii</name>
    <name type="common">Sugarbeet cyst nematode worm</name>
    <name type="synonym">Tylenchus schachtii</name>
    <dbReference type="NCBI Taxonomy" id="97005"/>
    <lineage>
        <taxon>Eukaryota</taxon>
        <taxon>Metazoa</taxon>
        <taxon>Ecdysozoa</taxon>
        <taxon>Nematoda</taxon>
        <taxon>Chromadorea</taxon>
        <taxon>Rhabditida</taxon>
        <taxon>Tylenchina</taxon>
        <taxon>Tylenchomorpha</taxon>
        <taxon>Tylenchoidea</taxon>
        <taxon>Heteroderidae</taxon>
        <taxon>Heteroderinae</taxon>
        <taxon>Heterodera</taxon>
    </lineage>
</organism>
<proteinExistence type="predicted"/>
<dbReference type="Gene3D" id="1.10.510.10">
    <property type="entry name" value="Transferase(Phosphotransferase) domain 1"/>
    <property type="match status" value="1"/>
</dbReference>
<evidence type="ECO:0000313" key="2">
    <source>
        <dbReference type="Proteomes" id="UP001620645"/>
    </source>
</evidence>
<protein>
    <recommendedName>
        <fullName evidence="3">Protein kinase domain-containing protein</fullName>
    </recommendedName>
</protein>
<evidence type="ECO:0008006" key="3">
    <source>
        <dbReference type="Google" id="ProtNLM"/>
    </source>
</evidence>
<dbReference type="AlphaFoldDB" id="A0ABD2JFG5"/>
<reference evidence="1 2" key="1">
    <citation type="submission" date="2024-10" db="EMBL/GenBank/DDBJ databases">
        <authorList>
            <person name="Kim D."/>
        </authorList>
    </citation>
    <scope>NUCLEOTIDE SEQUENCE [LARGE SCALE GENOMIC DNA]</scope>
    <source>
        <strain evidence="1">Taebaek</strain>
    </source>
</reference>
<name>A0ABD2JFG5_HETSC</name>
<gene>
    <name evidence="1" type="ORF">niasHS_007077</name>
</gene>
<dbReference type="PANTHER" id="PTHR24419:SF18">
    <property type="entry name" value="SERINE_THREONINE-PROTEIN KINASE HASPIN"/>
    <property type="match status" value="1"/>
</dbReference>
<evidence type="ECO:0000313" key="1">
    <source>
        <dbReference type="EMBL" id="KAL3089355.1"/>
    </source>
</evidence>
<dbReference type="Pfam" id="PF12330">
    <property type="entry name" value="Haspin_kinase"/>
    <property type="match status" value="1"/>
</dbReference>
<keyword evidence="2" id="KW-1185">Reference proteome</keyword>
<accession>A0ABD2JFG5</accession>
<comment type="caution">
    <text evidence="1">The sequence shown here is derived from an EMBL/GenBank/DDBJ whole genome shotgun (WGS) entry which is preliminary data.</text>
</comment>
<sequence length="237" mass="26817">MGGVHVNLNRTRSNQLARVGSNGSRNNTTKSNGVTICVAFETMRCFPSELLDAWDAFKKAKPELGNFQKIKMKNIFSQIKNGRECYSIFHQIALSLAIAEHVLKFEHRDLHAGNILVEQCPMVCLSTLISVSNETGPLEQKGVSDGCGCQYDVYHLMKAAVSDDWASFWPQTKVYLILRAKKHFNNCYLKAKRKEAIEKLFSNFEDNFGTIRDFIVHPEFLSCLLTLPPNKIFTPLP</sequence>